<dbReference type="InterPro" id="IPR021145">
    <property type="entry name" value="Portal_protein_SPP1_Gp6-like"/>
</dbReference>
<evidence type="ECO:0000313" key="1">
    <source>
        <dbReference type="EMBL" id="AUO19919.1"/>
    </source>
</evidence>
<gene>
    <name evidence="1" type="ORF">B9O19_01765</name>
</gene>
<name>A0A2K9P507_9FIRM</name>
<dbReference type="AlphaFoldDB" id="A0A2K9P507"/>
<organism evidence="1 2">
    <name type="scientific">Monoglobus pectinilyticus</name>
    <dbReference type="NCBI Taxonomy" id="1981510"/>
    <lineage>
        <taxon>Bacteria</taxon>
        <taxon>Bacillati</taxon>
        <taxon>Bacillota</taxon>
        <taxon>Clostridia</taxon>
        <taxon>Monoglobales</taxon>
        <taxon>Monoglobaceae</taxon>
        <taxon>Monoglobus</taxon>
    </lineage>
</organism>
<dbReference type="Proteomes" id="UP000235589">
    <property type="component" value="Chromosome"/>
</dbReference>
<dbReference type="Pfam" id="PF05133">
    <property type="entry name" value="SPP1_portal"/>
    <property type="match status" value="1"/>
</dbReference>
<evidence type="ECO:0000313" key="2">
    <source>
        <dbReference type="Proteomes" id="UP000235589"/>
    </source>
</evidence>
<dbReference type="GeneID" id="98063147"/>
<protein>
    <submittedName>
        <fullName evidence="1">Phage portal protein, SPP1 family</fullName>
    </submittedName>
</protein>
<proteinExistence type="predicted"/>
<dbReference type="EMBL" id="CP020991">
    <property type="protein sequence ID" value="AUO19919.1"/>
    <property type="molecule type" value="Genomic_DNA"/>
</dbReference>
<sequence>MFNFYEETQRIINIISKGANKAPTMKRIAEIELNKYKQSKKRKKMLTGINYYDGKHEILKKKRLAIEEGGQASEQHYLPNSKIINNQYRKAVDQKSNFLCGRPIAIDTDNDKYTDELNKIFDENFHAILKQTAKNALNCGISWLYPYINDRGEFSVKIFSGIEILPFWQDEEHRYIDMACRLYVIPTYEGENEKDVEHVDIFLPEGIEYYIYENGKLVIDSEREPEPYLTYKDKDDNVISLSWDKIPLIPFKYNYEEQPLIERVQSIQDAINLIMSNFEDNMLQDPYNTIYVLLNYDGADLEEFRHNIAQYGAVKIRSVNGIDGNVSTIEVKVDSENYKAILDQLKKALIENAMSYDAKDDRLGGNANQMNIQSIYNDIDLDANGMELEFQRALKELLWFADMYLYNTTGQDFTNEKVKFVFNRDMMMNESEIMTMLQNLGVQISQKTLISQVPWIDDVEKELRRVEEEYNTTNNDEYNNLVNQMRGESGDLGNAEE</sequence>
<dbReference type="OrthoDB" id="1697867at2"/>
<reference evidence="1 2" key="1">
    <citation type="submission" date="2017-04" db="EMBL/GenBank/DDBJ databases">
        <title>Monoglobus pectinilyticus 14 draft genome.</title>
        <authorList>
            <person name="Kim C."/>
            <person name="Rosendale D.I."/>
            <person name="Kelly W.J."/>
            <person name="Tannock G.W."/>
            <person name="Patchett M.L."/>
            <person name="Jordens J.Z."/>
        </authorList>
    </citation>
    <scope>NUCLEOTIDE SEQUENCE [LARGE SCALE GENOMIC DNA]</scope>
    <source>
        <strain evidence="1 2">14</strain>
    </source>
</reference>
<dbReference type="RefSeq" id="WP_102366079.1">
    <property type="nucleotide sequence ID" value="NZ_CP020991.1"/>
</dbReference>
<dbReference type="KEGG" id="mpec:B9O19_01765"/>
<accession>A0A2K9P507</accession>
<keyword evidence="2" id="KW-1185">Reference proteome</keyword>